<dbReference type="Proteomes" id="UP001178507">
    <property type="component" value="Unassembled WGS sequence"/>
</dbReference>
<proteinExistence type="predicted"/>
<gene>
    <name evidence="1" type="ORF">EVOR1521_LOCUS9429</name>
</gene>
<reference evidence="1" key="1">
    <citation type="submission" date="2023-08" db="EMBL/GenBank/DDBJ databases">
        <authorList>
            <person name="Chen Y."/>
            <person name="Shah S."/>
            <person name="Dougan E. K."/>
            <person name="Thang M."/>
            <person name="Chan C."/>
        </authorList>
    </citation>
    <scope>NUCLEOTIDE SEQUENCE</scope>
</reference>
<accession>A0AA36I688</accession>
<sequence>MKHRSALDAVSPLVRQRLLSHFAYLEGKHDNATPNRITHLEKMTFIPSPANLDINGPPQITKGRPVLSIMGAVKAHLQPGAKACTALAVQNKPKRLVEVSFDADSHGLSMIQR</sequence>
<evidence type="ECO:0000313" key="1">
    <source>
        <dbReference type="EMBL" id="CAJ1381883.1"/>
    </source>
</evidence>
<comment type="caution">
    <text evidence="1">The sequence shown here is derived from an EMBL/GenBank/DDBJ whole genome shotgun (WGS) entry which is preliminary data.</text>
</comment>
<name>A0AA36I688_9DINO</name>
<dbReference type="AlphaFoldDB" id="A0AA36I688"/>
<protein>
    <submittedName>
        <fullName evidence="1">Uncharacterized protein</fullName>
    </submittedName>
</protein>
<dbReference type="EMBL" id="CAUJNA010000851">
    <property type="protein sequence ID" value="CAJ1381883.1"/>
    <property type="molecule type" value="Genomic_DNA"/>
</dbReference>
<organism evidence="1 2">
    <name type="scientific">Effrenium voratum</name>
    <dbReference type="NCBI Taxonomy" id="2562239"/>
    <lineage>
        <taxon>Eukaryota</taxon>
        <taxon>Sar</taxon>
        <taxon>Alveolata</taxon>
        <taxon>Dinophyceae</taxon>
        <taxon>Suessiales</taxon>
        <taxon>Symbiodiniaceae</taxon>
        <taxon>Effrenium</taxon>
    </lineage>
</organism>
<keyword evidence="2" id="KW-1185">Reference proteome</keyword>
<evidence type="ECO:0000313" key="2">
    <source>
        <dbReference type="Proteomes" id="UP001178507"/>
    </source>
</evidence>